<keyword evidence="2" id="KW-0732">Signal</keyword>
<evidence type="ECO:0000259" key="4">
    <source>
        <dbReference type="PROSITE" id="PS51767"/>
    </source>
</evidence>
<dbReference type="Pfam" id="PF14541">
    <property type="entry name" value="TAXi_C"/>
    <property type="match status" value="1"/>
</dbReference>
<keyword evidence="3" id="KW-0472">Membrane</keyword>
<dbReference type="Gene3D" id="2.40.70.10">
    <property type="entry name" value="Acid Proteases"/>
    <property type="match status" value="2"/>
</dbReference>
<dbReference type="Proteomes" id="UP001358586">
    <property type="component" value="Chromosome 8"/>
</dbReference>
<dbReference type="InterPro" id="IPR032799">
    <property type="entry name" value="TAXi_C"/>
</dbReference>
<dbReference type="EMBL" id="JARKNE010000008">
    <property type="protein sequence ID" value="KAK5813351.1"/>
    <property type="molecule type" value="Genomic_DNA"/>
</dbReference>
<dbReference type="InterPro" id="IPR001461">
    <property type="entry name" value="Aspartic_peptidase_A1"/>
</dbReference>
<feature type="domain" description="Peptidase A1" evidence="4">
    <location>
        <begin position="116"/>
        <end position="496"/>
    </location>
</feature>
<dbReference type="SUPFAM" id="SSF50630">
    <property type="entry name" value="Acid proteases"/>
    <property type="match status" value="1"/>
</dbReference>
<evidence type="ECO:0000313" key="5">
    <source>
        <dbReference type="EMBL" id="KAK5813351.1"/>
    </source>
</evidence>
<dbReference type="CDD" id="cd05489">
    <property type="entry name" value="xylanase_inhibitor_I_like"/>
    <property type="match status" value="1"/>
</dbReference>
<name>A0ABR0P4V9_GOSAR</name>
<comment type="similarity">
    <text evidence="1">Belongs to the peptidase A1 family.</text>
</comment>
<keyword evidence="3" id="KW-0812">Transmembrane</keyword>
<keyword evidence="3" id="KW-1133">Transmembrane helix</keyword>
<dbReference type="PANTHER" id="PTHR47965">
    <property type="entry name" value="ASPARTYL PROTEASE-RELATED"/>
    <property type="match status" value="1"/>
</dbReference>
<dbReference type="InterPro" id="IPR033121">
    <property type="entry name" value="PEPTIDASE_A1"/>
</dbReference>
<accession>A0ABR0P4V9</accession>
<dbReference type="Pfam" id="PF14543">
    <property type="entry name" value="TAXi_N"/>
    <property type="match status" value="1"/>
</dbReference>
<organism evidence="5 6">
    <name type="scientific">Gossypium arboreum</name>
    <name type="common">Tree cotton</name>
    <name type="synonym">Gossypium nanking</name>
    <dbReference type="NCBI Taxonomy" id="29729"/>
    <lineage>
        <taxon>Eukaryota</taxon>
        <taxon>Viridiplantae</taxon>
        <taxon>Streptophyta</taxon>
        <taxon>Embryophyta</taxon>
        <taxon>Tracheophyta</taxon>
        <taxon>Spermatophyta</taxon>
        <taxon>Magnoliopsida</taxon>
        <taxon>eudicotyledons</taxon>
        <taxon>Gunneridae</taxon>
        <taxon>Pentapetalae</taxon>
        <taxon>rosids</taxon>
        <taxon>malvids</taxon>
        <taxon>Malvales</taxon>
        <taxon>Malvaceae</taxon>
        <taxon>Malvoideae</taxon>
        <taxon>Gossypium</taxon>
    </lineage>
</organism>
<evidence type="ECO:0000256" key="1">
    <source>
        <dbReference type="ARBA" id="ARBA00007447"/>
    </source>
</evidence>
<dbReference type="InterPro" id="IPR033868">
    <property type="entry name" value="Xylanase_inhibitor_I-like"/>
</dbReference>
<comment type="caution">
    <text evidence="5">The sequence shown here is derived from an EMBL/GenBank/DDBJ whole genome shotgun (WGS) entry which is preliminary data.</text>
</comment>
<dbReference type="PROSITE" id="PS51767">
    <property type="entry name" value="PEPTIDASE_A1"/>
    <property type="match status" value="1"/>
</dbReference>
<protein>
    <recommendedName>
        <fullName evidence="4">Peptidase A1 domain-containing protein</fullName>
    </recommendedName>
</protein>
<feature type="transmembrane region" description="Helical" evidence="3">
    <location>
        <begin position="74"/>
        <end position="92"/>
    </location>
</feature>
<keyword evidence="6" id="KW-1185">Reference proteome</keyword>
<reference evidence="5 6" key="1">
    <citation type="submission" date="2023-03" db="EMBL/GenBank/DDBJ databases">
        <title>WGS of Gossypium arboreum.</title>
        <authorList>
            <person name="Yu D."/>
        </authorList>
    </citation>
    <scope>NUCLEOTIDE SEQUENCE [LARGE SCALE GENOMIC DNA]</scope>
    <source>
        <tissue evidence="5">Leaf</tissue>
    </source>
</reference>
<evidence type="ECO:0000256" key="2">
    <source>
        <dbReference type="ARBA" id="ARBA00022729"/>
    </source>
</evidence>
<evidence type="ECO:0000313" key="6">
    <source>
        <dbReference type="Proteomes" id="UP001358586"/>
    </source>
</evidence>
<proteinExistence type="inferred from homology"/>
<dbReference type="InterPro" id="IPR032861">
    <property type="entry name" value="TAXi_N"/>
</dbReference>
<gene>
    <name evidence="5" type="ORF">PVK06_028800</name>
</gene>
<sequence length="515" mass="55271">MLNFSIVEGSKQEFDRLIIAKTSTRVIVSCRRHSSLVGPLCFPSVQNSIILTDSAHSLTAVAIIQSSQIPAKTMPFHSFFTFFFFIFFLYPFSIQSPAHAISFVSPIQKDNATLFYSFTVYLKTPLQPTRLHLDVGASFSWVACDAGYNSTTYQHIPCASLLCDSLGHNLPCSVCFNAPSPSCANDSCSLFPENSVTRKIALSPGLTDSLALPTSDGSTQGPPILLPGYIFSCSPRSLLEGLANNVTGLAAFGRSNYSLPAQVSNTFSVPRCFALCLPGSPSDPGVALIGSVGPYYFSPQKTDLSKSLVYTPLVLNPVGSTVVTYAGEPSDEYYINMTSINVNGKPIQINSSLLAVDENGSGGTKISTAVPYTVLESSIYNALTKAFVNESSALNLTVTDTVKPFGVCYSAADITVTRVGPGVPTVDFVMHSDNVFWRVFGSNSMVRIRRDAGGDVWCLGFVDGGVNPRTSVVIGGHQMVDNLLQFDLDNSRLGFTSSVLLKGTTCSNFNFASTR</sequence>
<dbReference type="PANTHER" id="PTHR47965:SF6">
    <property type="entry name" value="ASPARTIC PROTEINASE GIP1-RELATED"/>
    <property type="match status" value="1"/>
</dbReference>
<evidence type="ECO:0000256" key="3">
    <source>
        <dbReference type="SAM" id="Phobius"/>
    </source>
</evidence>
<dbReference type="InterPro" id="IPR021109">
    <property type="entry name" value="Peptidase_aspartic_dom_sf"/>
</dbReference>